<dbReference type="Proteomes" id="UP000612055">
    <property type="component" value="Unassembled WGS sequence"/>
</dbReference>
<dbReference type="EMBL" id="JAEHOE010000014">
    <property type="protein sequence ID" value="KAG2497483.1"/>
    <property type="molecule type" value="Genomic_DNA"/>
</dbReference>
<dbReference type="GO" id="GO:0016787">
    <property type="term" value="F:hydrolase activity"/>
    <property type="evidence" value="ECO:0007669"/>
    <property type="project" value="InterPro"/>
</dbReference>
<evidence type="ECO:0000256" key="1">
    <source>
        <dbReference type="SAM" id="MobiDB-lite"/>
    </source>
</evidence>
<proteinExistence type="predicted"/>
<dbReference type="InterPro" id="IPR004843">
    <property type="entry name" value="Calcineurin-like_PHP"/>
</dbReference>
<comment type="caution">
    <text evidence="3">The sequence shown here is derived from an EMBL/GenBank/DDBJ whole genome shotgun (WGS) entry which is preliminary data.</text>
</comment>
<feature type="domain" description="Calcineurin-like phosphoesterase" evidence="2">
    <location>
        <begin position="281"/>
        <end position="483"/>
    </location>
</feature>
<reference evidence="3" key="1">
    <citation type="journal article" date="2020" name="bioRxiv">
        <title>Comparative genomics of Chlamydomonas.</title>
        <authorList>
            <person name="Craig R.J."/>
            <person name="Hasan A.R."/>
            <person name="Ness R.W."/>
            <person name="Keightley P.D."/>
        </authorList>
    </citation>
    <scope>NUCLEOTIDE SEQUENCE</scope>
    <source>
        <strain evidence="3">CCAP 11/70</strain>
    </source>
</reference>
<feature type="region of interest" description="Disordered" evidence="1">
    <location>
        <begin position="553"/>
        <end position="598"/>
    </location>
</feature>
<dbReference type="SUPFAM" id="SSF56300">
    <property type="entry name" value="Metallo-dependent phosphatases"/>
    <property type="match status" value="4"/>
</dbReference>
<feature type="region of interest" description="Disordered" evidence="1">
    <location>
        <begin position="873"/>
        <end position="930"/>
    </location>
</feature>
<dbReference type="Pfam" id="PF00149">
    <property type="entry name" value="Metallophos"/>
    <property type="match status" value="3"/>
</dbReference>
<dbReference type="PANTHER" id="PTHR45867:SF3">
    <property type="entry name" value="ACID PHOSPHATASE TYPE 7"/>
    <property type="match status" value="1"/>
</dbReference>
<evidence type="ECO:0000313" key="4">
    <source>
        <dbReference type="Proteomes" id="UP000612055"/>
    </source>
</evidence>
<sequence>MRFAIIASYGLNNAPELSISAMIKAWDAQERLTAILTAGDNNYNYGDNYTMEDWGRNTLAPYLKYFPGANNSYFYSVKLGASVEAFLIDSCVQQNTVTGFGTSPNGVQGTWLRNALAASSAPWKLVLFHHPPWSSGDSGSSPYMDWPFFAWGAHAVISGHDRDYERLMRTIGRCTAFPYINNGAGGTGLRAFKTIQAGSVSRLLEWGAQLVTANATSLRMDFYAASNRTVRDSLTLTKDGSNPCGFTAFPPPSPPPSPRPPSPRSPSPRPPSPAPPPPPSRFAIIGDFGVNSAQELSVSNMIDAWDVQERLMGVLTTGDNNYNFGDNFTIEANVGKYYHQYIYPYYNFTSPPLYTGAPDGVNRLFPSPGNHDWGRNTLAPYLQYFPGANNSYFYSVKLGASVEAFLIDSCVQQNTVTGFGTSPNGTQGTWLRNALAASSAPWKLVLFHHPPWSSGDHQNNPYMDWPFFAWGAHAVINGHDHSYERLMRTVGKCTAFPYIVNGAGGIALRPFKTIQAGSVSRLLEWGAQLVTANATSLRMDFYAASNRNVRDSVTLTKDGSNPCGFTAFPPPSPPPPSPAPPSLRPPSPVPPSPVPPSPPSRFAILGDFGIDSAEELWVSDMIDAWDVQERLMGVLTTGDNNYFFGDNYTMEANVGKYYHQYIYPYYNFTSPPLYTGAPDGVNRLFPSPGNHDWGRNTLAPYLQYFPGANNSYFYSVKLGASVEAFLIDSCVQQNTVTGFGTSPNGTQGTWLRNALAASSAPWKLVLFHHPPWSSGDHQNNPYMDWPFFAWGAHAVINGHDHSYERLMRTVGKCTAFPYIVNGAGGIALRPFKTIQAGSVSRLLEWGAQLVTANTTSLRMDFYAASNRTVRDSVTLTKDGSNPCGFTAFPPPSPRPPSPAPPNPRPPSFAPPGPRPPSPVPPSPTPAPAPSRFAILGDFGIDSAEELWVSNMIDAWDAQERLMGVLTTGDNNYFFGDDFTMEINVGKYYHQYIYPYYNFTSPPLYAGAPDGVNRLFPSPGNHDWGRETLDPYLKYFPGANNSYFYSVKLGASVEAFLIDSCVQQDTVTGFGTSPNGVQGTWLKNALAASSAPWKLVLFHHPPWSSGDHQNNPYMDWPFFLWGAHAVINGHDHSYERLMRTVDSCTAFPYIVNGAGGIALRPFKTIQAGSVSRLLEWGAQLVTANATSLRMDFYAASDRTVRDSVALTKDQSNACGFTAL</sequence>
<dbReference type="InterPro" id="IPR029052">
    <property type="entry name" value="Metallo-depent_PP-like"/>
</dbReference>
<dbReference type="OrthoDB" id="547181at2759"/>
<evidence type="ECO:0000313" key="3">
    <source>
        <dbReference type="EMBL" id="KAG2497483.1"/>
    </source>
</evidence>
<feature type="domain" description="Calcineurin-like phosphoesterase" evidence="2">
    <location>
        <begin position="931"/>
        <end position="1133"/>
    </location>
</feature>
<gene>
    <name evidence="3" type="ORF">HYH03_004636</name>
</gene>
<feature type="compositionally biased region" description="Pro residues" evidence="1">
    <location>
        <begin position="568"/>
        <end position="598"/>
    </location>
</feature>
<accession>A0A835Y9Z7</accession>
<name>A0A835Y9Z7_9CHLO</name>
<feature type="region of interest" description="Disordered" evidence="1">
    <location>
        <begin position="234"/>
        <end position="281"/>
    </location>
</feature>
<protein>
    <recommendedName>
        <fullName evidence="2">Calcineurin-like phosphoesterase domain-containing protein</fullName>
    </recommendedName>
</protein>
<dbReference type="Gene3D" id="3.60.21.10">
    <property type="match status" value="4"/>
</dbReference>
<feature type="compositionally biased region" description="Pro residues" evidence="1">
    <location>
        <begin position="888"/>
        <end position="928"/>
    </location>
</feature>
<organism evidence="3 4">
    <name type="scientific">Edaphochlamys debaryana</name>
    <dbReference type="NCBI Taxonomy" id="47281"/>
    <lineage>
        <taxon>Eukaryota</taxon>
        <taxon>Viridiplantae</taxon>
        <taxon>Chlorophyta</taxon>
        <taxon>core chlorophytes</taxon>
        <taxon>Chlorophyceae</taxon>
        <taxon>CS clade</taxon>
        <taxon>Chlamydomonadales</taxon>
        <taxon>Chlamydomonadales incertae sedis</taxon>
        <taxon>Edaphochlamys</taxon>
    </lineage>
</organism>
<dbReference type="AlphaFoldDB" id="A0A835Y9Z7"/>
<dbReference type="PANTHER" id="PTHR45867">
    <property type="entry name" value="PURPLE ACID PHOSPHATASE"/>
    <property type="match status" value="1"/>
</dbReference>
<feature type="compositionally biased region" description="Pro residues" evidence="1">
    <location>
        <begin position="249"/>
        <end position="280"/>
    </location>
</feature>
<feature type="domain" description="Calcineurin-like phosphoesterase" evidence="2">
    <location>
        <begin position="602"/>
        <end position="803"/>
    </location>
</feature>
<evidence type="ECO:0000259" key="2">
    <source>
        <dbReference type="Pfam" id="PF00149"/>
    </source>
</evidence>
<keyword evidence="4" id="KW-1185">Reference proteome</keyword>